<dbReference type="RefSeq" id="WP_172998885.1">
    <property type="nucleotide sequence ID" value="NZ_CP048103.1"/>
</dbReference>
<keyword evidence="3" id="KW-1185">Reference proteome</keyword>
<dbReference type="EMBL" id="FTOD01000011">
    <property type="protein sequence ID" value="SIT06378.1"/>
    <property type="molecule type" value="Genomic_DNA"/>
</dbReference>
<accession>A0A1N7P758</accession>
<feature type="transmembrane region" description="Helical" evidence="1">
    <location>
        <begin position="34"/>
        <end position="54"/>
    </location>
</feature>
<proteinExistence type="predicted"/>
<organism evidence="2 3">
    <name type="scientific">Kroppenstedtia eburnea</name>
    <dbReference type="NCBI Taxonomy" id="714067"/>
    <lineage>
        <taxon>Bacteria</taxon>
        <taxon>Bacillati</taxon>
        <taxon>Bacillota</taxon>
        <taxon>Bacilli</taxon>
        <taxon>Bacillales</taxon>
        <taxon>Thermoactinomycetaceae</taxon>
        <taxon>Kroppenstedtia</taxon>
    </lineage>
</organism>
<evidence type="ECO:0000313" key="3">
    <source>
        <dbReference type="Proteomes" id="UP000186795"/>
    </source>
</evidence>
<keyword evidence="1" id="KW-1133">Transmembrane helix</keyword>
<dbReference type="Proteomes" id="UP000186795">
    <property type="component" value="Unassembled WGS sequence"/>
</dbReference>
<keyword evidence="1" id="KW-0472">Membrane</keyword>
<protein>
    <submittedName>
        <fullName evidence="2">Uncharacterized protein</fullName>
    </submittedName>
</protein>
<dbReference type="AlphaFoldDB" id="A0A1N7P758"/>
<evidence type="ECO:0000256" key="1">
    <source>
        <dbReference type="SAM" id="Phobius"/>
    </source>
</evidence>
<keyword evidence="1" id="KW-0812">Transmembrane</keyword>
<evidence type="ECO:0000313" key="2">
    <source>
        <dbReference type="EMBL" id="SIT06378.1"/>
    </source>
</evidence>
<gene>
    <name evidence="2" type="ORF">SAMN05421790_111112</name>
</gene>
<name>A0A1N7P758_9BACL</name>
<reference evidence="3" key="1">
    <citation type="submission" date="2017-01" db="EMBL/GenBank/DDBJ databases">
        <authorList>
            <person name="Varghese N."/>
            <person name="Submissions S."/>
        </authorList>
    </citation>
    <scope>NUCLEOTIDE SEQUENCE [LARGE SCALE GENOMIC DNA]</scope>
    <source>
        <strain evidence="3">DSM 45196</strain>
    </source>
</reference>
<sequence length="70" mass="7129">MFFGGSIGSLAGFLGSGAREMFLAGGWIDTVIGAIVGVSIGMGLGLISNAVIVLKKNKLIRGAITGWCEK</sequence>